<proteinExistence type="predicted"/>
<organism evidence="1 2">
    <name type="scientific">Sphingobacterium mizutaii</name>
    <dbReference type="NCBI Taxonomy" id="1010"/>
    <lineage>
        <taxon>Bacteria</taxon>
        <taxon>Pseudomonadati</taxon>
        <taxon>Bacteroidota</taxon>
        <taxon>Sphingobacteriia</taxon>
        <taxon>Sphingobacteriales</taxon>
        <taxon>Sphingobacteriaceae</taxon>
        <taxon>Sphingobacterium</taxon>
    </lineage>
</organism>
<dbReference type="Proteomes" id="UP000215355">
    <property type="component" value="Chromosome 1"/>
</dbReference>
<reference evidence="1 2" key="1">
    <citation type="submission" date="2017-06" db="EMBL/GenBank/DDBJ databases">
        <authorList>
            <consortium name="Pathogen Informatics"/>
        </authorList>
    </citation>
    <scope>NUCLEOTIDE SEQUENCE [LARGE SCALE GENOMIC DNA]</scope>
    <source>
        <strain evidence="1 2">NCTC12149</strain>
    </source>
</reference>
<gene>
    <name evidence="1" type="ORF">SAMEA4412673_02285</name>
</gene>
<evidence type="ECO:0000313" key="1">
    <source>
        <dbReference type="EMBL" id="SNV51138.1"/>
    </source>
</evidence>
<protein>
    <submittedName>
        <fullName evidence="1">Uncharacterized protein</fullName>
    </submittedName>
</protein>
<dbReference type="EMBL" id="LT906468">
    <property type="protein sequence ID" value="SNV51138.1"/>
    <property type="molecule type" value="Genomic_DNA"/>
</dbReference>
<evidence type="ECO:0000313" key="2">
    <source>
        <dbReference type="Proteomes" id="UP000215355"/>
    </source>
</evidence>
<accession>A0AAJ4XC88</accession>
<name>A0AAJ4XC88_9SPHI</name>
<dbReference type="KEGG" id="smiz:4412673_02285"/>
<sequence length="174" mass="21005">MENRLEKEVFELIKTLQLPELVLEIFNGNISDPEIDELMKYNYSKPESILELTDEERKTYQVDQYKPILNFNSYQILAYDVINKGFFLYDLEQDIDEPKLFTWDGVWLDEVSFWWENEWSDDEIRKVAKALNLKHVDEIIKSLEENDEEGTLSTFEEKDAWLNKMINKYEMRVR</sequence>
<dbReference type="AlphaFoldDB" id="A0AAJ4XC88"/>